<name>A0A1H4RGY8_9BRAD</name>
<keyword evidence="1" id="KW-1133">Transmembrane helix</keyword>
<accession>A0A1H4RGY8</accession>
<protein>
    <submittedName>
        <fullName evidence="3">Choice-of-anchor C domain-containing protein</fullName>
    </submittedName>
</protein>
<gene>
    <name evidence="3" type="ORF">SAMN05444171_1112</name>
</gene>
<evidence type="ECO:0000313" key="4">
    <source>
        <dbReference type="Proteomes" id="UP000183208"/>
    </source>
</evidence>
<evidence type="ECO:0000313" key="3">
    <source>
        <dbReference type="EMBL" id="SEC31068.1"/>
    </source>
</evidence>
<dbReference type="InterPro" id="IPR006946">
    <property type="entry name" value="DGR2-like_dom"/>
</dbReference>
<feature type="transmembrane region" description="Helical" evidence="1">
    <location>
        <begin position="169"/>
        <end position="187"/>
    </location>
</feature>
<dbReference type="AlphaFoldDB" id="A0A1H4RGY8"/>
<feature type="domain" description="DUF642" evidence="2">
    <location>
        <begin position="10"/>
        <end position="163"/>
    </location>
</feature>
<evidence type="ECO:0000259" key="2">
    <source>
        <dbReference type="Pfam" id="PF04862"/>
    </source>
</evidence>
<keyword evidence="1" id="KW-0472">Membrane</keyword>
<dbReference type="EMBL" id="FNTI01000001">
    <property type="protein sequence ID" value="SEC31068.1"/>
    <property type="molecule type" value="Genomic_DNA"/>
</dbReference>
<dbReference type="Pfam" id="PF04862">
    <property type="entry name" value="DUF642"/>
    <property type="match status" value="1"/>
</dbReference>
<evidence type="ECO:0000256" key="1">
    <source>
        <dbReference type="SAM" id="Phobius"/>
    </source>
</evidence>
<proteinExistence type="predicted"/>
<sequence length="199" mass="20771">MTATAQASSLISNGSFEAGSFDGASFDTIHAGNPAISGWTVGGDSVDWIGSYWQPQDGNRSIDLAGNAPGTISQSFATALGQTYLVQYWMAGNPDGAPTVKNLNADVIVDVSAASFNDTGFTKSNMGWTLKSFSFVANGTTSTLTFVDTDTGPYGPALDNVSVTAVPEASTWAMMILGFLGIGFMAYRRKSSASVLRFA</sequence>
<reference evidence="3 4" key="1">
    <citation type="submission" date="2016-10" db="EMBL/GenBank/DDBJ databases">
        <authorList>
            <person name="de Groot N.N."/>
        </authorList>
    </citation>
    <scope>NUCLEOTIDE SEQUENCE [LARGE SCALE GENOMIC DNA]</scope>
    <source>
        <strain evidence="3 4">GAS522</strain>
    </source>
</reference>
<dbReference type="Proteomes" id="UP000183208">
    <property type="component" value="Unassembled WGS sequence"/>
</dbReference>
<dbReference type="Gene3D" id="2.60.120.260">
    <property type="entry name" value="Galactose-binding domain-like"/>
    <property type="match status" value="1"/>
</dbReference>
<dbReference type="NCBIfam" id="TIGR04362">
    <property type="entry name" value="choice_anch_C"/>
    <property type="match status" value="1"/>
</dbReference>
<organism evidence="3 4">
    <name type="scientific">Bradyrhizobium lablabi</name>
    <dbReference type="NCBI Taxonomy" id="722472"/>
    <lineage>
        <taxon>Bacteria</taxon>
        <taxon>Pseudomonadati</taxon>
        <taxon>Pseudomonadota</taxon>
        <taxon>Alphaproteobacteria</taxon>
        <taxon>Hyphomicrobiales</taxon>
        <taxon>Nitrobacteraceae</taxon>
        <taxon>Bradyrhizobium</taxon>
    </lineage>
</organism>
<dbReference type="InterPro" id="IPR027576">
    <property type="entry name" value="Choice_anch_C_dom"/>
</dbReference>
<keyword evidence="1" id="KW-0812">Transmembrane</keyword>